<dbReference type="Pfam" id="PF02746">
    <property type="entry name" value="MR_MLE_N"/>
    <property type="match status" value="1"/>
</dbReference>
<dbReference type="Gene3D" id="3.30.390.10">
    <property type="entry name" value="Enolase-like, N-terminal domain"/>
    <property type="match status" value="1"/>
</dbReference>
<evidence type="ECO:0000313" key="3">
    <source>
        <dbReference type="EMBL" id="MEY2345373.1"/>
    </source>
</evidence>
<dbReference type="CDD" id="cd03316">
    <property type="entry name" value="MR_like"/>
    <property type="match status" value="1"/>
</dbReference>
<dbReference type="InterPro" id="IPR036849">
    <property type="entry name" value="Enolase-like_C_sf"/>
</dbReference>
<dbReference type="SMART" id="SM00922">
    <property type="entry name" value="MR_MLE"/>
    <property type="match status" value="1"/>
</dbReference>
<dbReference type="PROSITE" id="PS00908">
    <property type="entry name" value="MR_MLE_1"/>
    <property type="match status" value="1"/>
</dbReference>
<dbReference type="EMBL" id="JADQCH020000002">
    <property type="protein sequence ID" value="MEY2345373.1"/>
    <property type="molecule type" value="Genomic_DNA"/>
</dbReference>
<keyword evidence="1" id="KW-0456">Lyase</keyword>
<dbReference type="InterPro" id="IPR034593">
    <property type="entry name" value="DgoD-like"/>
</dbReference>
<dbReference type="Pfam" id="PF13378">
    <property type="entry name" value="MR_MLE_C"/>
    <property type="match status" value="1"/>
</dbReference>
<dbReference type="SUPFAM" id="SSF51604">
    <property type="entry name" value="Enolase C-terminal domain-like"/>
    <property type="match status" value="1"/>
</dbReference>
<sequence>MNLPLSTIKITEIVAVPLFGESQKGGWSNEIKPEDSIHAIIAVHTDAGITGYGSVFTDGRLAEAGLSVLLPLCIGENALEPERVSEKLRQHTFWMGRGGTLTHTISGIDIALWDILGKASGLPVSTLLGGNYRAKIQPYCSLLMEEPDTMFDVISHYKKKIGFKAFKIGWGPFGRTNDKSLDRNIIAAARDAAGKEAHLLVDAGASDAYWKNGLKWAINTANMLSEYDVGWFEEALRPDDIEDFKVLRKESPVPIAGGEVLTRRQSFLPWLSQGAFDVVQPDVTKVGGISEQRRIAWMADDFGVKYVGHGWNTAMGLAADLQMAAALPNVDFVEFIGGSQYIDGITTTPFSVDAEGYLDIPQKPGLGSN</sequence>
<dbReference type="InterPro" id="IPR029065">
    <property type="entry name" value="Enolase_C-like"/>
</dbReference>
<organism evidence="3">
    <name type="scientific">Proteus mirabilis</name>
    <dbReference type="NCBI Taxonomy" id="584"/>
    <lineage>
        <taxon>Bacteria</taxon>
        <taxon>Pseudomonadati</taxon>
        <taxon>Pseudomonadota</taxon>
        <taxon>Gammaproteobacteria</taxon>
        <taxon>Enterobacterales</taxon>
        <taxon>Morganellaceae</taxon>
        <taxon>Proteus</taxon>
    </lineage>
</organism>
<reference evidence="3" key="1">
    <citation type="submission" date="2021-05" db="EMBL/GenBank/DDBJ databases">
        <title>First report of NDM-5 and VEB-6 producing Proteus mirabilis isolated from blood of a sepsis patient in Kolkata, India.</title>
        <authorList>
            <person name="Halder G."/>
            <person name="Chaudhuri B."/>
            <person name="Dutta S."/>
        </authorList>
    </citation>
    <scope>NUCLEOTIDE SEQUENCE [LARGE SCALE GENOMIC DNA]</scope>
    <source>
        <strain evidence="3">7049</strain>
    </source>
</reference>
<accession>A0ABD5LVH9</accession>
<gene>
    <name evidence="3" type="ORF">I3679_021165</name>
</gene>
<dbReference type="GO" id="GO:0016829">
    <property type="term" value="F:lyase activity"/>
    <property type="evidence" value="ECO:0007669"/>
    <property type="project" value="UniProtKB-KW"/>
</dbReference>
<dbReference type="Gene3D" id="3.20.20.120">
    <property type="entry name" value="Enolase-like C-terminal domain"/>
    <property type="match status" value="1"/>
</dbReference>
<comment type="caution">
    <text evidence="3">The sequence shown here is derived from an EMBL/GenBank/DDBJ whole genome shotgun (WGS) entry which is preliminary data.</text>
</comment>
<feature type="domain" description="Mandelate racemase/muconate lactonizing enzyme C-terminal" evidence="2">
    <location>
        <begin position="147"/>
        <end position="254"/>
    </location>
</feature>
<dbReference type="InterPro" id="IPR018110">
    <property type="entry name" value="Mandel_Rmase/mucon_lact_enz_CS"/>
</dbReference>
<evidence type="ECO:0000259" key="2">
    <source>
        <dbReference type="SMART" id="SM00922"/>
    </source>
</evidence>
<protein>
    <submittedName>
        <fullName evidence="3">Mandelate racemase/muconate lactonizing enzyme family protein</fullName>
    </submittedName>
</protein>
<dbReference type="SUPFAM" id="SSF54826">
    <property type="entry name" value="Enolase N-terminal domain-like"/>
    <property type="match status" value="1"/>
</dbReference>
<dbReference type="InterPro" id="IPR029017">
    <property type="entry name" value="Enolase-like_N"/>
</dbReference>
<evidence type="ECO:0000256" key="1">
    <source>
        <dbReference type="ARBA" id="ARBA00023239"/>
    </source>
</evidence>
<dbReference type="PANTHER" id="PTHR48080:SF2">
    <property type="entry name" value="D-GALACTONATE DEHYDRATASE"/>
    <property type="match status" value="1"/>
</dbReference>
<dbReference type="SFLD" id="SFLDS00001">
    <property type="entry name" value="Enolase"/>
    <property type="match status" value="1"/>
</dbReference>
<dbReference type="PANTHER" id="PTHR48080">
    <property type="entry name" value="D-GALACTONATE DEHYDRATASE-RELATED"/>
    <property type="match status" value="1"/>
</dbReference>
<dbReference type="InterPro" id="IPR013341">
    <property type="entry name" value="Mandelate_racemase_N_dom"/>
</dbReference>
<dbReference type="InterPro" id="IPR013342">
    <property type="entry name" value="Mandelate_racemase_C"/>
</dbReference>
<dbReference type="AlphaFoldDB" id="A0ABD5LVH9"/>
<name>A0ABD5LVH9_PROMI</name>
<proteinExistence type="predicted"/>
<dbReference type="SFLD" id="SFLDG00179">
    <property type="entry name" value="mandelate_racemase"/>
    <property type="match status" value="1"/>
</dbReference>